<reference evidence="10" key="1">
    <citation type="journal article" date="2020" name="mSystems">
        <title>Genome- and Community-Level Interaction Insights into Carbon Utilization and Element Cycling Functions of Hydrothermarchaeota in Hydrothermal Sediment.</title>
        <authorList>
            <person name="Zhou Z."/>
            <person name="Liu Y."/>
            <person name="Xu W."/>
            <person name="Pan J."/>
            <person name="Luo Z.H."/>
            <person name="Li M."/>
        </authorList>
    </citation>
    <scope>NUCLEOTIDE SEQUENCE [LARGE SCALE GENOMIC DNA]</scope>
    <source>
        <strain evidence="10">SpSt-1</strain>
    </source>
</reference>
<comment type="similarity">
    <text evidence="1">Belongs to the CRISPR-associated Csm3 family.</text>
</comment>
<name>A0A7C5YTU1_9CREN</name>
<evidence type="ECO:0000256" key="2">
    <source>
        <dbReference type="ARBA" id="ARBA00022150"/>
    </source>
</evidence>
<gene>
    <name evidence="10" type="primary">csm3</name>
    <name evidence="10" type="ORF">ENL47_05560</name>
</gene>
<accession>A0A7C5YTU1</accession>
<dbReference type="GO" id="GO:0004519">
    <property type="term" value="F:endonuclease activity"/>
    <property type="evidence" value="ECO:0007669"/>
    <property type="project" value="UniProtKB-KW"/>
</dbReference>
<evidence type="ECO:0000259" key="9">
    <source>
        <dbReference type="Pfam" id="PF03787"/>
    </source>
</evidence>
<keyword evidence="5" id="KW-0378">Hydrolase</keyword>
<dbReference type="GO" id="GO:0051607">
    <property type="term" value="P:defense response to virus"/>
    <property type="evidence" value="ECO:0007669"/>
    <property type="project" value="UniProtKB-KW"/>
</dbReference>
<sequence>MSTINKSFIRMLKGIVILDLEFESKTGLLIRMPIQAQAYRIGGGDVYPMVTKRLYVSIGEVLEIPYIPGSSFKGRMRGLLELTLGKKLYTTDQKIWQHVRSLSAMSIDEFVADVLDRCVIDELFGYAATNYRQILEKAEKEKKSINVDDMFKVLAITRLLVDDFYPSEEYVKKIGAKSIADFLEEKSENRLDRVTSAADPRDVVRVKPGTIFGGKVTLLLFDHDDAMIEKYLATVATGLKLIEETYLGGSGSRGYGRVKFTKIDVGVDKVQIINGVPKLISLINLRKRYNSVEELEKNIAELVQVIKNAIFG</sequence>
<dbReference type="GO" id="GO:0003723">
    <property type="term" value="F:RNA binding"/>
    <property type="evidence" value="ECO:0007669"/>
    <property type="project" value="UniProtKB-KW"/>
</dbReference>
<dbReference type="NCBIfam" id="TIGR02582">
    <property type="entry name" value="cas7_TM1809"/>
    <property type="match status" value="1"/>
</dbReference>
<protein>
    <recommendedName>
        <fullName evidence="2">CRISPR system Cms endoribonuclease Csm3</fullName>
    </recommendedName>
    <alternativeName>
        <fullName evidence="8">CRISPR type III A-associated RAMP protein Csm3</fullName>
    </alternativeName>
</protein>
<keyword evidence="7" id="KW-0051">Antiviral defense</keyword>
<evidence type="ECO:0000256" key="1">
    <source>
        <dbReference type="ARBA" id="ARBA00006342"/>
    </source>
</evidence>
<proteinExistence type="inferred from homology"/>
<dbReference type="InterPro" id="IPR052216">
    <property type="entry name" value="CRISPR_Csm3_endoribonuclease"/>
</dbReference>
<evidence type="ECO:0000256" key="3">
    <source>
        <dbReference type="ARBA" id="ARBA00022722"/>
    </source>
</evidence>
<dbReference type="AlphaFoldDB" id="A0A7C5YTU1"/>
<organism evidence="10">
    <name type="scientific">Ignisphaera aggregans</name>
    <dbReference type="NCBI Taxonomy" id="334771"/>
    <lineage>
        <taxon>Archaea</taxon>
        <taxon>Thermoproteota</taxon>
        <taxon>Thermoprotei</taxon>
        <taxon>Desulfurococcales</taxon>
        <taxon>Desulfurococcaceae</taxon>
        <taxon>Ignisphaera</taxon>
    </lineage>
</organism>
<dbReference type="GO" id="GO:0016787">
    <property type="term" value="F:hydrolase activity"/>
    <property type="evidence" value="ECO:0007669"/>
    <property type="project" value="UniProtKB-KW"/>
</dbReference>
<evidence type="ECO:0000256" key="4">
    <source>
        <dbReference type="ARBA" id="ARBA00022759"/>
    </source>
</evidence>
<comment type="caution">
    <text evidence="10">The sequence shown here is derived from an EMBL/GenBank/DDBJ whole genome shotgun (WGS) entry which is preliminary data.</text>
</comment>
<dbReference type="Pfam" id="PF03787">
    <property type="entry name" value="RAMPs"/>
    <property type="match status" value="1"/>
</dbReference>
<evidence type="ECO:0000256" key="8">
    <source>
        <dbReference type="ARBA" id="ARBA00033183"/>
    </source>
</evidence>
<evidence type="ECO:0000256" key="5">
    <source>
        <dbReference type="ARBA" id="ARBA00022801"/>
    </source>
</evidence>
<keyword evidence="6" id="KW-0694">RNA-binding</keyword>
<keyword evidence="3" id="KW-0540">Nuclease</keyword>
<evidence type="ECO:0000313" key="10">
    <source>
        <dbReference type="EMBL" id="HHR96272.1"/>
    </source>
</evidence>
<dbReference type="PANTHER" id="PTHR35579">
    <property type="entry name" value="CRISPR SYSTEM CMS ENDORIBONUCLEASE CSM3"/>
    <property type="match status" value="1"/>
</dbReference>
<feature type="domain" description="CRISPR type III-associated protein" evidence="9">
    <location>
        <begin position="58"/>
        <end position="259"/>
    </location>
</feature>
<evidence type="ECO:0000256" key="7">
    <source>
        <dbReference type="ARBA" id="ARBA00023118"/>
    </source>
</evidence>
<evidence type="ECO:0000256" key="6">
    <source>
        <dbReference type="ARBA" id="ARBA00022884"/>
    </source>
</evidence>
<dbReference type="InterPro" id="IPR013412">
    <property type="entry name" value="CRISPR-assoc_RAMP_Csm3"/>
</dbReference>
<dbReference type="PANTHER" id="PTHR35579:SF6">
    <property type="entry name" value="DUF324 DOMAIN-CONTAINING PROTEIN"/>
    <property type="match status" value="1"/>
</dbReference>
<dbReference type="InterPro" id="IPR005537">
    <property type="entry name" value="RAMP_III_fam"/>
</dbReference>
<keyword evidence="4" id="KW-0255">Endonuclease</keyword>
<dbReference type="EMBL" id="DRUB01000103">
    <property type="protein sequence ID" value="HHR96272.1"/>
    <property type="molecule type" value="Genomic_DNA"/>
</dbReference>